<dbReference type="OMA" id="CRTEAVG"/>
<feature type="domain" description="TIR" evidence="1">
    <location>
        <begin position="3"/>
        <end position="84"/>
    </location>
</feature>
<dbReference type="RefSeq" id="XP_009018512.1">
    <property type="nucleotide sequence ID" value="XM_009020264.1"/>
</dbReference>
<evidence type="ECO:0000313" key="4">
    <source>
        <dbReference type="Proteomes" id="UP000015101"/>
    </source>
</evidence>
<gene>
    <name evidence="3" type="primary">20215811</name>
    <name evidence="2" type="ORF">HELRODRAFT_80466</name>
</gene>
<dbReference type="InterPro" id="IPR035897">
    <property type="entry name" value="Toll_tir_struct_dom_sf"/>
</dbReference>
<dbReference type="Pfam" id="PF13676">
    <property type="entry name" value="TIR_2"/>
    <property type="match status" value="1"/>
</dbReference>
<dbReference type="GO" id="GO:0007165">
    <property type="term" value="P:signal transduction"/>
    <property type="evidence" value="ECO:0007669"/>
    <property type="project" value="InterPro"/>
</dbReference>
<dbReference type="GeneID" id="20215811"/>
<evidence type="ECO:0000259" key="1">
    <source>
        <dbReference type="Pfam" id="PF13676"/>
    </source>
</evidence>
<dbReference type="OrthoDB" id="9978456at2759"/>
<dbReference type="HOGENOM" id="CLU_1943405_0_0_1"/>
<name>T1G413_HELRO</name>
<dbReference type="AlphaFoldDB" id="T1G413"/>
<dbReference type="CTD" id="20215811"/>
<dbReference type="EMBL" id="AMQM01004650">
    <property type="status" value="NOT_ANNOTATED_CDS"/>
    <property type="molecule type" value="Genomic_DNA"/>
</dbReference>
<reference evidence="2 4" key="2">
    <citation type="journal article" date="2013" name="Nature">
        <title>Insights into bilaterian evolution from three spiralian genomes.</title>
        <authorList>
            <person name="Simakov O."/>
            <person name="Marletaz F."/>
            <person name="Cho S.J."/>
            <person name="Edsinger-Gonzales E."/>
            <person name="Havlak P."/>
            <person name="Hellsten U."/>
            <person name="Kuo D.H."/>
            <person name="Larsson T."/>
            <person name="Lv J."/>
            <person name="Arendt D."/>
            <person name="Savage R."/>
            <person name="Osoegawa K."/>
            <person name="de Jong P."/>
            <person name="Grimwood J."/>
            <person name="Chapman J.A."/>
            <person name="Shapiro H."/>
            <person name="Aerts A."/>
            <person name="Otillar R.P."/>
            <person name="Terry A.Y."/>
            <person name="Boore J.L."/>
            <person name="Grigoriev I.V."/>
            <person name="Lindberg D.R."/>
            <person name="Seaver E.C."/>
            <person name="Weisblat D.A."/>
            <person name="Putnam N.H."/>
            <person name="Rokhsar D.S."/>
        </authorList>
    </citation>
    <scope>NUCLEOTIDE SEQUENCE</scope>
</reference>
<sequence>VLEAMAMAVEKAHTVIICLSQKYKDSPNCRTEAEYTFRLRKKVIPLRLQTGYYPDGWLGILVGSKLVFDVSQQTKYEDSIKHLIKELSQGAEESGTVTAPTVTKSKSVKCDIKKLFLNFKWIKIYFYSNY</sequence>
<protein>
    <recommendedName>
        <fullName evidence="1">TIR domain-containing protein</fullName>
    </recommendedName>
</protein>
<organism evidence="3 4">
    <name type="scientific">Helobdella robusta</name>
    <name type="common">Californian leech</name>
    <dbReference type="NCBI Taxonomy" id="6412"/>
    <lineage>
        <taxon>Eukaryota</taxon>
        <taxon>Metazoa</taxon>
        <taxon>Spiralia</taxon>
        <taxon>Lophotrochozoa</taxon>
        <taxon>Annelida</taxon>
        <taxon>Clitellata</taxon>
        <taxon>Hirudinea</taxon>
        <taxon>Rhynchobdellida</taxon>
        <taxon>Glossiphoniidae</taxon>
        <taxon>Helobdella</taxon>
    </lineage>
</organism>
<reference evidence="3" key="3">
    <citation type="submission" date="2015-06" db="UniProtKB">
        <authorList>
            <consortium name="EnsemblMetazoa"/>
        </authorList>
    </citation>
    <scope>IDENTIFICATION</scope>
</reference>
<dbReference type="STRING" id="6412.T1G413"/>
<dbReference type="InParanoid" id="T1G413"/>
<evidence type="ECO:0000313" key="3">
    <source>
        <dbReference type="EnsemblMetazoa" id="HelroP80466"/>
    </source>
</evidence>
<dbReference type="InterPro" id="IPR000157">
    <property type="entry name" value="TIR_dom"/>
</dbReference>
<dbReference type="SUPFAM" id="SSF52200">
    <property type="entry name" value="Toll/Interleukin receptor TIR domain"/>
    <property type="match status" value="1"/>
</dbReference>
<dbReference type="EMBL" id="KB096633">
    <property type="protein sequence ID" value="ESO03364.1"/>
    <property type="molecule type" value="Genomic_DNA"/>
</dbReference>
<accession>T1G413</accession>
<dbReference type="Gene3D" id="3.40.50.10140">
    <property type="entry name" value="Toll/interleukin-1 receptor homology (TIR) domain"/>
    <property type="match status" value="1"/>
</dbReference>
<dbReference type="PANTHER" id="PTHR46270">
    <property type="entry name" value="ARMADILLO-TYPE FOLD-RELATED"/>
    <property type="match status" value="1"/>
</dbReference>
<dbReference type="PANTHER" id="PTHR46270:SF2">
    <property type="entry name" value="TIR DOMAIN-CONTAINING PROTEIN"/>
    <property type="match status" value="1"/>
</dbReference>
<keyword evidence="4" id="KW-1185">Reference proteome</keyword>
<proteinExistence type="predicted"/>
<dbReference type="Proteomes" id="UP000015101">
    <property type="component" value="Unassembled WGS sequence"/>
</dbReference>
<evidence type="ECO:0000313" key="2">
    <source>
        <dbReference type="EMBL" id="ESO03364.1"/>
    </source>
</evidence>
<reference evidence="4" key="1">
    <citation type="submission" date="2012-12" db="EMBL/GenBank/DDBJ databases">
        <authorList>
            <person name="Hellsten U."/>
            <person name="Grimwood J."/>
            <person name="Chapman J.A."/>
            <person name="Shapiro H."/>
            <person name="Aerts A."/>
            <person name="Otillar R.P."/>
            <person name="Terry A.Y."/>
            <person name="Boore J.L."/>
            <person name="Simakov O."/>
            <person name="Marletaz F."/>
            <person name="Cho S.-J."/>
            <person name="Edsinger-Gonzales E."/>
            <person name="Havlak P."/>
            <person name="Kuo D.-H."/>
            <person name="Larsson T."/>
            <person name="Lv J."/>
            <person name="Arendt D."/>
            <person name="Savage R."/>
            <person name="Osoegawa K."/>
            <person name="de Jong P."/>
            <person name="Lindberg D.R."/>
            <person name="Seaver E.C."/>
            <person name="Weisblat D.A."/>
            <person name="Putnam N.H."/>
            <person name="Grigoriev I.V."/>
            <person name="Rokhsar D.S."/>
        </authorList>
    </citation>
    <scope>NUCLEOTIDE SEQUENCE</scope>
</reference>
<dbReference type="EnsemblMetazoa" id="HelroT80466">
    <property type="protein sequence ID" value="HelroP80466"/>
    <property type="gene ID" value="HelroG80466"/>
</dbReference>
<dbReference type="eggNOG" id="ENOG502QWGM">
    <property type="taxonomic scope" value="Eukaryota"/>
</dbReference>
<dbReference type="KEGG" id="hro:HELRODRAFT_80466"/>